<dbReference type="EMBL" id="CP011005">
    <property type="protein sequence ID" value="AJT40847.1"/>
    <property type="molecule type" value="Genomic_DNA"/>
</dbReference>
<dbReference type="RefSeq" id="WP_045073746.1">
    <property type="nucleotide sequence ID" value="NZ_CP011005.1"/>
</dbReference>
<dbReference type="NCBIfam" id="NF033788">
    <property type="entry name" value="HTH_metalloreg"/>
    <property type="match status" value="1"/>
</dbReference>
<dbReference type="SUPFAM" id="SSF46785">
    <property type="entry name" value="Winged helix' DNA-binding domain"/>
    <property type="match status" value="1"/>
</dbReference>
<keyword evidence="3" id="KW-1185">Reference proteome</keyword>
<dbReference type="GO" id="GO:0003700">
    <property type="term" value="F:DNA-binding transcription factor activity"/>
    <property type="evidence" value="ECO:0007669"/>
    <property type="project" value="InterPro"/>
</dbReference>
<dbReference type="Proteomes" id="UP000061839">
    <property type="component" value="Chromosome"/>
</dbReference>
<organism evidence="2 3">
    <name type="scientific">Psychromicrobium lacuslunae</name>
    <dbReference type="NCBI Taxonomy" id="1618207"/>
    <lineage>
        <taxon>Bacteria</taxon>
        <taxon>Bacillati</taxon>
        <taxon>Actinomycetota</taxon>
        <taxon>Actinomycetes</taxon>
        <taxon>Micrococcales</taxon>
        <taxon>Micrococcaceae</taxon>
        <taxon>Psychromicrobium</taxon>
    </lineage>
</organism>
<evidence type="ECO:0000313" key="3">
    <source>
        <dbReference type="Proteomes" id="UP000061839"/>
    </source>
</evidence>
<gene>
    <name evidence="2" type="ORF">UM93_03770</name>
</gene>
<dbReference type="HOGENOM" id="CLU_097806_0_3_11"/>
<dbReference type="PROSITE" id="PS50987">
    <property type="entry name" value="HTH_ARSR_2"/>
    <property type="match status" value="1"/>
</dbReference>
<proteinExistence type="predicted"/>
<reference evidence="2 3" key="1">
    <citation type="journal article" date="2015" name="Genome Announc.">
        <title>Complete Genome Sequencing of Protease-Producing Novel Arthrobacter sp. Strain IHBB 11108 Using PacBio Single-Molecule Real-Time Sequencing Technology.</title>
        <authorList>
            <person name="Kiran S."/>
            <person name="Swarnkar M.K."/>
            <person name="Pal M."/>
            <person name="Thakur R."/>
            <person name="Tewari R."/>
            <person name="Singh A.K."/>
            <person name="Gulati A."/>
        </authorList>
    </citation>
    <scope>NUCLEOTIDE SEQUENCE [LARGE SCALE GENOMIC DNA]</scope>
    <source>
        <strain evidence="2 3">IHBB 11108</strain>
    </source>
</reference>
<evidence type="ECO:0000259" key="1">
    <source>
        <dbReference type="PROSITE" id="PS50987"/>
    </source>
</evidence>
<evidence type="ECO:0000313" key="2">
    <source>
        <dbReference type="EMBL" id="AJT40847.1"/>
    </source>
</evidence>
<dbReference type="InterPro" id="IPR036390">
    <property type="entry name" value="WH_DNA-bd_sf"/>
</dbReference>
<dbReference type="AlphaFoldDB" id="A0A0D4BWK4"/>
<dbReference type="KEGG" id="ari:UM93_03770"/>
<dbReference type="PANTHER" id="PTHR38600:SF1">
    <property type="entry name" value="TRANSCRIPTIONAL REGULATORY PROTEIN"/>
    <property type="match status" value="1"/>
</dbReference>
<dbReference type="InterPro" id="IPR001845">
    <property type="entry name" value="HTH_ArsR_DNA-bd_dom"/>
</dbReference>
<dbReference type="InterPro" id="IPR011991">
    <property type="entry name" value="ArsR-like_HTH"/>
</dbReference>
<dbReference type="Gene3D" id="1.10.10.10">
    <property type="entry name" value="Winged helix-like DNA-binding domain superfamily/Winged helix DNA-binding domain"/>
    <property type="match status" value="1"/>
</dbReference>
<protein>
    <submittedName>
        <fullName evidence="2">ArsR family transcriptional regulator</fullName>
    </submittedName>
</protein>
<dbReference type="InterPro" id="IPR036388">
    <property type="entry name" value="WH-like_DNA-bd_sf"/>
</dbReference>
<dbReference type="CDD" id="cd00090">
    <property type="entry name" value="HTH_ARSR"/>
    <property type="match status" value="1"/>
</dbReference>
<dbReference type="PANTHER" id="PTHR38600">
    <property type="entry name" value="TRANSCRIPTIONAL REGULATORY PROTEIN"/>
    <property type="match status" value="1"/>
</dbReference>
<feature type="domain" description="HTH arsR-type" evidence="1">
    <location>
        <begin position="1"/>
        <end position="91"/>
    </location>
</feature>
<accession>A0A0D4BWK4</accession>
<dbReference type="SMART" id="SM00418">
    <property type="entry name" value="HTH_ARSR"/>
    <property type="match status" value="1"/>
</dbReference>
<dbReference type="PATRIC" id="fig|1618207.4.peg.768"/>
<name>A0A0D4BWK4_9MICC</name>
<sequence>MRTDLVSRCAALGDANRWQILELLGSQSLSASALAATLPISRQAIAKHLAILTEVGLVNSQRFGKELRYTALGAELSKLAALLEQSGQEWDRRLAAIKRIAESL</sequence>
<dbReference type="PRINTS" id="PR00778">
    <property type="entry name" value="HTHARSR"/>
</dbReference>
<dbReference type="OrthoDB" id="3628603at2"/>
<dbReference type="STRING" id="1618207.UM93_03770"/>
<dbReference type="Pfam" id="PF12840">
    <property type="entry name" value="HTH_20"/>
    <property type="match status" value="1"/>
</dbReference>